<keyword evidence="9 13" id="KW-0418">Kinase</keyword>
<evidence type="ECO:0000256" key="6">
    <source>
        <dbReference type="ARBA" id="ARBA00022556"/>
    </source>
</evidence>
<dbReference type="GO" id="GO:0009029">
    <property type="term" value="F:lipid-A 4'-kinase activity"/>
    <property type="evidence" value="ECO:0007669"/>
    <property type="project" value="UniProtKB-EC"/>
</dbReference>
<keyword evidence="10 13" id="KW-0067">ATP-binding</keyword>
<sequence>MVSESPPFWWTKIGWQAALLSPASLIYSAVAGWRMRRARRAPVDCPVVCVGNFTVGGAGKTPTVIAIAQAAAALGYKPGLLSRGYSGLISKPTIVDPHHHRAVDVGDEPLLLARAGLTVVARNRLEGAKKLIAEGADLIIMDDGFQSARIAIDYALVVVDGKRGIGNGLVVPSGPVRAPLKEQLRHVTTLLAVSGGPAADPFIRRMARAGKPVLEAGVAPVNGSEFAGKRLFAFAGIADPAKFYKSLADVGAEVVATRAFPDHHHFAEDEIRSLCVDAERDGLLPVTTAKDRVRLAGHHGAMNELIERIRVLDIEMKFDDPAAPCLIVEQAFANFRKRKFALKKPASTKKPVSAQRR</sequence>
<dbReference type="Proteomes" id="UP001549047">
    <property type="component" value="Unassembled WGS sequence"/>
</dbReference>
<evidence type="ECO:0000256" key="13">
    <source>
        <dbReference type="HAMAP-Rule" id="MF_00409"/>
    </source>
</evidence>
<feature type="binding site" evidence="13">
    <location>
        <begin position="54"/>
        <end position="61"/>
    </location>
    <ligand>
        <name>ATP</name>
        <dbReference type="ChEBI" id="CHEBI:30616"/>
    </ligand>
</feature>
<keyword evidence="8 13" id="KW-0547">Nucleotide-binding</keyword>
<evidence type="ECO:0000256" key="12">
    <source>
        <dbReference type="ARBA" id="ARBA00029757"/>
    </source>
</evidence>
<evidence type="ECO:0000256" key="7">
    <source>
        <dbReference type="ARBA" id="ARBA00022679"/>
    </source>
</evidence>
<proteinExistence type="inferred from homology"/>
<keyword evidence="7 13" id="KW-0808">Transferase</keyword>
<organism evidence="14 15">
    <name type="scientific">Rhizobium aquaticum</name>
    <dbReference type="NCBI Taxonomy" id="1549636"/>
    <lineage>
        <taxon>Bacteria</taxon>
        <taxon>Pseudomonadati</taxon>
        <taxon>Pseudomonadota</taxon>
        <taxon>Alphaproteobacteria</taxon>
        <taxon>Hyphomicrobiales</taxon>
        <taxon>Rhizobiaceae</taxon>
        <taxon>Rhizobium/Agrobacterium group</taxon>
        <taxon>Rhizobium</taxon>
    </lineage>
</organism>
<evidence type="ECO:0000313" key="14">
    <source>
        <dbReference type="EMBL" id="MET3615234.1"/>
    </source>
</evidence>
<evidence type="ECO:0000256" key="8">
    <source>
        <dbReference type="ARBA" id="ARBA00022741"/>
    </source>
</evidence>
<name>A0ABV2J5Z5_9HYPH</name>
<evidence type="ECO:0000256" key="4">
    <source>
        <dbReference type="ARBA" id="ARBA00016436"/>
    </source>
</evidence>
<evidence type="ECO:0000313" key="15">
    <source>
        <dbReference type="Proteomes" id="UP001549047"/>
    </source>
</evidence>
<dbReference type="NCBIfam" id="TIGR00682">
    <property type="entry name" value="lpxK"/>
    <property type="match status" value="1"/>
</dbReference>
<evidence type="ECO:0000256" key="9">
    <source>
        <dbReference type="ARBA" id="ARBA00022777"/>
    </source>
</evidence>
<keyword evidence="5 13" id="KW-0444">Lipid biosynthesis</keyword>
<comment type="caution">
    <text evidence="14">The sequence shown here is derived from an EMBL/GenBank/DDBJ whole genome shotgun (WGS) entry which is preliminary data.</text>
</comment>
<dbReference type="EC" id="2.7.1.130" evidence="3 13"/>
<dbReference type="InterPro" id="IPR027417">
    <property type="entry name" value="P-loop_NTPase"/>
</dbReference>
<comment type="similarity">
    <text evidence="13">Belongs to the LpxK family.</text>
</comment>
<accession>A0ABV2J5Z5</accession>
<dbReference type="SUPFAM" id="SSF52540">
    <property type="entry name" value="P-loop containing nucleoside triphosphate hydrolases"/>
    <property type="match status" value="1"/>
</dbReference>
<reference evidence="14 15" key="1">
    <citation type="submission" date="2024-06" db="EMBL/GenBank/DDBJ databases">
        <title>Genomic Encyclopedia of Type Strains, Phase IV (KMG-IV): sequencing the most valuable type-strain genomes for metagenomic binning, comparative biology and taxonomic classification.</title>
        <authorList>
            <person name="Goeker M."/>
        </authorList>
    </citation>
    <scope>NUCLEOTIDE SEQUENCE [LARGE SCALE GENOMIC DNA]</scope>
    <source>
        <strain evidence="14 15">DSM 29780</strain>
    </source>
</reference>
<dbReference type="PANTHER" id="PTHR42724">
    <property type="entry name" value="TETRAACYLDISACCHARIDE 4'-KINASE"/>
    <property type="match status" value="1"/>
</dbReference>
<keyword evidence="11 13" id="KW-0443">Lipid metabolism</keyword>
<evidence type="ECO:0000256" key="2">
    <source>
        <dbReference type="ARBA" id="ARBA00004870"/>
    </source>
</evidence>
<comment type="pathway">
    <text evidence="2 13">Glycolipid biosynthesis; lipid IV(A) biosynthesis; lipid IV(A) from (3R)-3-hydroxytetradecanoyl-[acyl-carrier-protein] and UDP-N-acetyl-alpha-D-glucosamine: step 6/6.</text>
</comment>
<protein>
    <recommendedName>
        <fullName evidence="4 13">Tetraacyldisaccharide 4'-kinase</fullName>
        <ecNumber evidence="3 13">2.7.1.130</ecNumber>
    </recommendedName>
    <alternativeName>
        <fullName evidence="12 13">Lipid A 4'-kinase</fullName>
    </alternativeName>
</protein>
<evidence type="ECO:0000256" key="5">
    <source>
        <dbReference type="ARBA" id="ARBA00022516"/>
    </source>
</evidence>
<dbReference type="HAMAP" id="MF_00409">
    <property type="entry name" value="LpxK"/>
    <property type="match status" value="1"/>
</dbReference>
<gene>
    <name evidence="13" type="primary">lpxK</name>
    <name evidence="14" type="ORF">ABID16_003577</name>
</gene>
<dbReference type="EMBL" id="JBEPMB010000006">
    <property type="protein sequence ID" value="MET3615234.1"/>
    <property type="molecule type" value="Genomic_DNA"/>
</dbReference>
<evidence type="ECO:0000256" key="11">
    <source>
        <dbReference type="ARBA" id="ARBA00023098"/>
    </source>
</evidence>
<keyword evidence="6 13" id="KW-0441">Lipid A biosynthesis</keyword>
<evidence type="ECO:0000256" key="1">
    <source>
        <dbReference type="ARBA" id="ARBA00002274"/>
    </source>
</evidence>
<evidence type="ECO:0000256" key="3">
    <source>
        <dbReference type="ARBA" id="ARBA00012071"/>
    </source>
</evidence>
<dbReference type="RefSeq" id="WP_354557711.1">
    <property type="nucleotide sequence ID" value="NZ_JBEPMB010000006.1"/>
</dbReference>
<comment type="catalytic activity">
    <reaction evidence="13">
        <text>a lipid A disaccharide + ATP = a lipid IVA + ADP + H(+)</text>
        <dbReference type="Rhea" id="RHEA:67840"/>
        <dbReference type="ChEBI" id="CHEBI:15378"/>
        <dbReference type="ChEBI" id="CHEBI:30616"/>
        <dbReference type="ChEBI" id="CHEBI:176343"/>
        <dbReference type="ChEBI" id="CHEBI:176425"/>
        <dbReference type="ChEBI" id="CHEBI:456216"/>
        <dbReference type="EC" id="2.7.1.130"/>
    </reaction>
</comment>
<dbReference type="Pfam" id="PF02606">
    <property type="entry name" value="LpxK"/>
    <property type="match status" value="1"/>
</dbReference>
<keyword evidence="15" id="KW-1185">Reference proteome</keyword>
<dbReference type="InterPro" id="IPR003758">
    <property type="entry name" value="LpxK"/>
</dbReference>
<dbReference type="PANTHER" id="PTHR42724:SF1">
    <property type="entry name" value="TETRAACYLDISACCHARIDE 4'-KINASE, MITOCHONDRIAL-RELATED"/>
    <property type="match status" value="1"/>
</dbReference>
<comment type="function">
    <text evidence="1 13">Transfers the gamma-phosphate of ATP to the 4'-position of a tetraacyldisaccharide 1-phosphate intermediate (termed DS-1-P) to form tetraacyldisaccharide 1,4'-bis-phosphate (lipid IVA).</text>
</comment>
<evidence type="ECO:0000256" key="10">
    <source>
        <dbReference type="ARBA" id="ARBA00022840"/>
    </source>
</evidence>